<dbReference type="EMBL" id="JBEUKS010000010">
    <property type="protein sequence ID" value="MFC1441901.1"/>
    <property type="molecule type" value="Genomic_DNA"/>
</dbReference>
<gene>
    <name evidence="3" type="ORF">ABUW04_26970</name>
</gene>
<evidence type="ECO:0000256" key="1">
    <source>
        <dbReference type="SAM" id="MobiDB-lite"/>
    </source>
</evidence>
<feature type="region of interest" description="Disordered" evidence="1">
    <location>
        <begin position="264"/>
        <end position="286"/>
    </location>
</feature>
<reference evidence="3 4" key="1">
    <citation type="submission" date="2024-06" db="EMBL/GenBank/DDBJ databases">
        <authorList>
            <person name="Lee S.D."/>
        </authorList>
    </citation>
    <scope>NUCLEOTIDE SEQUENCE [LARGE SCALE GENOMIC DNA]</scope>
    <source>
        <strain evidence="3 4">N1-10</strain>
    </source>
</reference>
<dbReference type="Proteomes" id="UP001592581">
    <property type="component" value="Unassembled WGS sequence"/>
</dbReference>
<proteinExistence type="predicted"/>
<keyword evidence="2" id="KW-1133">Transmembrane helix</keyword>
<evidence type="ECO:0000313" key="3">
    <source>
        <dbReference type="EMBL" id="MFC1441901.1"/>
    </source>
</evidence>
<keyword evidence="4" id="KW-1185">Reference proteome</keyword>
<dbReference type="RefSeq" id="WP_380566891.1">
    <property type="nucleotide sequence ID" value="NZ_JBEUKS010000010.1"/>
</dbReference>
<accession>A0ABV6XUF6</accession>
<evidence type="ECO:0000256" key="2">
    <source>
        <dbReference type="SAM" id="Phobius"/>
    </source>
</evidence>
<keyword evidence="2" id="KW-0812">Transmembrane</keyword>
<evidence type="ECO:0000313" key="4">
    <source>
        <dbReference type="Proteomes" id="UP001592581"/>
    </source>
</evidence>
<comment type="caution">
    <text evidence="3">The sequence shown here is derived from an EMBL/GenBank/DDBJ whole genome shotgun (WGS) entry which is preliminary data.</text>
</comment>
<feature type="transmembrane region" description="Helical" evidence="2">
    <location>
        <begin position="43"/>
        <end position="66"/>
    </location>
</feature>
<protein>
    <submittedName>
        <fullName evidence="3">Uncharacterized protein</fullName>
    </submittedName>
</protein>
<organism evidence="3 4">
    <name type="scientific">Streptacidiphilus jeojiensis</name>
    <dbReference type="NCBI Taxonomy" id="3229225"/>
    <lineage>
        <taxon>Bacteria</taxon>
        <taxon>Bacillati</taxon>
        <taxon>Actinomycetota</taxon>
        <taxon>Actinomycetes</taxon>
        <taxon>Kitasatosporales</taxon>
        <taxon>Streptomycetaceae</taxon>
        <taxon>Streptacidiphilus</taxon>
    </lineage>
</organism>
<sequence>MPFEDELTEALNDTAHSFQPDLTSLVNAGVGDGRRRNRRRRALGVLGTVTALAVVGVGGTFASGALSSDQGTGKSAGHSVATGKPAKVQVADAAPVSAQEMVAKLESLLPHGTFSRAAGTGTEEGGGSKGGGAGAYLVFQDGHGAVQVSVNVEHHYASAADASGQLSCPSKIDSPYDVCSVKRNADGSVLVVHQSHEYTNDPGSTKEWFAVLTRRDGSQVTFDELNSDQEKGAAATRTDPPLSPAAMAALVGSDTWAPVIAALPAPASQPGSGSGSGSGSADPGSGAQVLAKLRSLLPSGVGVSQTRTDSGFAEVLLTDGKGSGFLTVSVVPESAPVTKPGQSGPPAADPFAGATRLSDGSLLLVKQQQSEKGPAGVLQWSAYLKTAKGTVVYVDEYNDKAYQTPKDRAVPVLTVAQLKQLVTSPVWGG</sequence>
<name>A0ABV6XUF6_9ACTN</name>
<keyword evidence="2" id="KW-0472">Membrane</keyword>